<dbReference type="InterPro" id="IPR038713">
    <property type="entry name" value="Terminase_Gp1_N_sf"/>
</dbReference>
<dbReference type="InterPro" id="IPR052404">
    <property type="entry name" value="SPP1-like_terminase"/>
</dbReference>
<evidence type="ECO:0000256" key="2">
    <source>
        <dbReference type="ARBA" id="ARBA00023219"/>
    </source>
</evidence>
<dbReference type="InterPro" id="IPR005335">
    <property type="entry name" value="Terminase_ssu"/>
</dbReference>
<accession>A0A963Z321</accession>
<dbReference type="AlphaFoldDB" id="A0A963Z321"/>
<gene>
    <name evidence="3" type="ORF">ACELLULO517_15695</name>
</gene>
<evidence type="ECO:0000256" key="1">
    <source>
        <dbReference type="ARBA" id="ARBA00022612"/>
    </source>
</evidence>
<dbReference type="Pfam" id="PF03592">
    <property type="entry name" value="Terminase_2"/>
    <property type="match status" value="1"/>
</dbReference>
<dbReference type="EMBL" id="JAESVA010000005">
    <property type="protein sequence ID" value="MCB8881691.1"/>
    <property type="molecule type" value="Genomic_DNA"/>
</dbReference>
<proteinExistence type="predicted"/>
<protein>
    <submittedName>
        <fullName evidence="3">Terminase small subunit</fullName>
    </submittedName>
</protein>
<dbReference type="Proteomes" id="UP000721844">
    <property type="component" value="Unassembled WGS sequence"/>
</dbReference>
<dbReference type="GO" id="GO:0051276">
    <property type="term" value="P:chromosome organization"/>
    <property type="evidence" value="ECO:0007669"/>
    <property type="project" value="InterPro"/>
</dbReference>
<keyword evidence="1" id="KW-1188">Viral release from host cell</keyword>
<organism evidence="3 4">
    <name type="scientific">Acidisoma cellulosilyticum</name>
    <dbReference type="NCBI Taxonomy" id="2802395"/>
    <lineage>
        <taxon>Bacteria</taxon>
        <taxon>Pseudomonadati</taxon>
        <taxon>Pseudomonadota</taxon>
        <taxon>Alphaproteobacteria</taxon>
        <taxon>Acetobacterales</taxon>
        <taxon>Acidocellaceae</taxon>
        <taxon>Acidisoma</taxon>
    </lineage>
</organism>
<comment type="caution">
    <text evidence="3">The sequence shown here is derived from an EMBL/GenBank/DDBJ whole genome shotgun (WGS) entry which is preliminary data.</text>
</comment>
<dbReference type="Gene3D" id="1.10.10.1400">
    <property type="entry name" value="Terminase, small subunit, N-terminal DNA-binding domain, HTH motif"/>
    <property type="match status" value="1"/>
</dbReference>
<evidence type="ECO:0000313" key="4">
    <source>
        <dbReference type="Proteomes" id="UP000721844"/>
    </source>
</evidence>
<dbReference type="PANTHER" id="PTHR41328">
    <property type="entry name" value="TERMINASE SMALL SUBUNIT-RELATED"/>
    <property type="match status" value="1"/>
</dbReference>
<dbReference type="PANTHER" id="PTHR41328:SF2">
    <property type="entry name" value="TERMINASE SMALL SUBUNIT"/>
    <property type="match status" value="1"/>
</dbReference>
<keyword evidence="4" id="KW-1185">Reference proteome</keyword>
<evidence type="ECO:0000313" key="3">
    <source>
        <dbReference type="EMBL" id="MCB8881691.1"/>
    </source>
</evidence>
<sequence length="165" mass="18133">MPLNPQRQRFVDEYLVDLSPSRASIRAGYSAKTAPQIGQNLIKRPDVKAAIAEAMAHRAKRTHISQDRVLRELARIAFADIRDTVEWSSSGISIRDSWDISDDAAAAISEVSETRTGKEVRTSVKLRDKMGALAVLSKHLGIGLAPVDEDDGSRIADDVDPEIQE</sequence>
<reference evidence="3 4" key="1">
    <citation type="journal article" date="2021" name="Microorganisms">
        <title>Acidisoma silvae sp. nov. and Acidisomacellulosilytica sp. nov., Two Acidophilic Bacteria Isolated from Decaying Wood, Hydrolyzing Cellulose and Producing Poly-3-hydroxybutyrate.</title>
        <authorList>
            <person name="Mieszkin S."/>
            <person name="Pouder E."/>
            <person name="Uroz S."/>
            <person name="Simon-Colin C."/>
            <person name="Alain K."/>
        </authorList>
    </citation>
    <scope>NUCLEOTIDE SEQUENCE [LARGE SCALE GENOMIC DNA]</scope>
    <source>
        <strain evidence="3 4">HW T5.17</strain>
    </source>
</reference>
<name>A0A963Z321_9PROT</name>
<dbReference type="RefSeq" id="WP_227308356.1">
    <property type="nucleotide sequence ID" value="NZ_JAESVA010000005.1"/>
</dbReference>
<keyword evidence="2" id="KW-0231">Viral genome packaging</keyword>